<keyword evidence="17" id="KW-1185">Reference proteome</keyword>
<dbReference type="Pfam" id="PF00068">
    <property type="entry name" value="Phospholip_A2_1"/>
    <property type="match status" value="1"/>
</dbReference>
<dbReference type="EC" id="3.1.1.4" evidence="2"/>
<comment type="cofactor">
    <cofactor evidence="11">
        <name>Ca(2+)</name>
        <dbReference type="ChEBI" id="CHEBI:29108"/>
    </cofactor>
    <text evidence="11">Binds 1 Ca(2+) ion per subunit.</text>
</comment>
<keyword evidence="6 11" id="KW-0106">Calcium</keyword>
<keyword evidence="14" id="KW-0812">Transmembrane</keyword>
<dbReference type="Gene3D" id="3.20.20.80">
    <property type="entry name" value="Glycosidases"/>
    <property type="match status" value="1"/>
</dbReference>
<dbReference type="EMBL" id="OX597828">
    <property type="protein sequence ID" value="CAI9734183.1"/>
    <property type="molecule type" value="Genomic_DNA"/>
</dbReference>
<comment type="similarity">
    <text evidence="13">Belongs to the phospholipase A2 family.</text>
</comment>
<comment type="subcellular location">
    <subcellularLocation>
        <location evidence="1">Secreted</location>
    </subcellularLocation>
</comment>
<dbReference type="Gene3D" id="1.20.90.10">
    <property type="entry name" value="Phospholipase A2 domain"/>
    <property type="match status" value="1"/>
</dbReference>
<proteinExistence type="inferred from homology"/>
<evidence type="ECO:0000256" key="4">
    <source>
        <dbReference type="ARBA" id="ARBA00022723"/>
    </source>
</evidence>
<organism evidence="16 17">
    <name type="scientific">Octopus vulgaris</name>
    <name type="common">Common octopus</name>
    <dbReference type="NCBI Taxonomy" id="6645"/>
    <lineage>
        <taxon>Eukaryota</taxon>
        <taxon>Metazoa</taxon>
        <taxon>Spiralia</taxon>
        <taxon>Lophotrochozoa</taxon>
        <taxon>Mollusca</taxon>
        <taxon>Cephalopoda</taxon>
        <taxon>Coleoidea</taxon>
        <taxon>Octopodiformes</taxon>
        <taxon>Octopoda</taxon>
        <taxon>Incirrata</taxon>
        <taxon>Octopodidae</taxon>
        <taxon>Octopus</taxon>
    </lineage>
</organism>
<keyword evidence="3" id="KW-0964">Secreted</keyword>
<dbReference type="SUPFAM" id="SSF48619">
    <property type="entry name" value="Phospholipase A2, PLA2"/>
    <property type="match status" value="1"/>
</dbReference>
<feature type="disulfide bond" evidence="12">
    <location>
        <begin position="79"/>
        <end position="96"/>
    </location>
</feature>
<sequence>MKPRDPHTGIPEGKSVCWRSTLIIVSLLLVAVIFILSCVDLEFTWNKTRLKRSFLDNCKLIETYTNKTCKQFYGYGCFCGLGSRGKKPLDSIDQCCFDHDLCYGSINCNLLYLPLTHYTYHCYTHYCACTDNPRYCPSIVYTPDTLHLTTTFNYSLQTPQQTSVSTNNTETDTSLFQEESGNLSLVLSTTEAVGNVTEIPQQDALDDNDQVMYVNNLTETASKKVVENSNKNDTEEKCSGYLPDESNAHQFQVFAFERWVTQKCHYGLIWNQDLCQCDWAPGHQFFSPTEEGGCDLTLNITFDESIIRDYAKNAFISVEQKVEIRPANRNEREDNLVKNPSSVSQIILPIIFGITPFTTPPPPPPRICFTSLYVTRICKTLQIHIQANKEKIINI</sequence>
<keyword evidence="14" id="KW-1133">Transmembrane helix</keyword>
<keyword evidence="5" id="KW-0378">Hydrolase</keyword>
<evidence type="ECO:0000256" key="10">
    <source>
        <dbReference type="PIRSR" id="PIRSR601211-1"/>
    </source>
</evidence>
<evidence type="ECO:0000256" key="12">
    <source>
        <dbReference type="PIRSR" id="PIRSR601211-3"/>
    </source>
</evidence>
<evidence type="ECO:0000313" key="16">
    <source>
        <dbReference type="EMBL" id="CAI9734183.1"/>
    </source>
</evidence>
<evidence type="ECO:0000256" key="13">
    <source>
        <dbReference type="RuleBase" id="RU003654"/>
    </source>
</evidence>
<evidence type="ECO:0000256" key="5">
    <source>
        <dbReference type="ARBA" id="ARBA00022801"/>
    </source>
</evidence>
<accession>A0AA36FH37</accession>
<dbReference type="PROSITE" id="PS00118">
    <property type="entry name" value="PA2_HIS"/>
    <property type="match status" value="1"/>
</dbReference>
<evidence type="ECO:0000256" key="8">
    <source>
        <dbReference type="ARBA" id="ARBA00023098"/>
    </source>
</evidence>
<dbReference type="GO" id="GO:0050482">
    <property type="term" value="P:arachidonate secretion"/>
    <property type="evidence" value="ECO:0007669"/>
    <property type="project" value="InterPro"/>
</dbReference>
<dbReference type="SMART" id="SM00085">
    <property type="entry name" value="PA2c"/>
    <property type="match status" value="1"/>
</dbReference>
<dbReference type="GO" id="GO:0016042">
    <property type="term" value="P:lipid catabolic process"/>
    <property type="evidence" value="ECO:0007669"/>
    <property type="project" value="UniProtKB-KW"/>
</dbReference>
<feature type="binding site" evidence="11">
    <location>
        <position position="82"/>
    </location>
    <ligand>
        <name>Ca(2+)</name>
        <dbReference type="ChEBI" id="CHEBI:29108"/>
    </ligand>
</feature>
<evidence type="ECO:0000313" key="17">
    <source>
        <dbReference type="Proteomes" id="UP001162480"/>
    </source>
</evidence>
<dbReference type="PANTHER" id="PTHR11716">
    <property type="entry name" value="PHOSPHOLIPASE A2 FAMILY MEMBER"/>
    <property type="match status" value="1"/>
</dbReference>
<keyword evidence="4 11" id="KW-0479">Metal-binding</keyword>
<dbReference type="InterPro" id="IPR016090">
    <property type="entry name" value="PLA2-like_dom"/>
</dbReference>
<evidence type="ECO:0000256" key="11">
    <source>
        <dbReference type="PIRSR" id="PIRSR601211-2"/>
    </source>
</evidence>
<protein>
    <recommendedName>
        <fullName evidence="2">phospholipase A2</fullName>
        <ecNumber evidence="2">3.1.1.4</ecNumber>
    </recommendedName>
</protein>
<keyword evidence="14" id="KW-0472">Membrane</keyword>
<evidence type="ECO:0000256" key="1">
    <source>
        <dbReference type="ARBA" id="ARBA00004613"/>
    </source>
</evidence>
<feature type="binding site" evidence="11">
    <location>
        <position position="78"/>
    </location>
    <ligand>
        <name>Ca(2+)</name>
        <dbReference type="ChEBI" id="CHEBI:29108"/>
    </ligand>
</feature>
<dbReference type="GO" id="GO:0004623">
    <property type="term" value="F:phospholipase A2 activity"/>
    <property type="evidence" value="ECO:0007669"/>
    <property type="project" value="UniProtKB-EC"/>
</dbReference>
<dbReference type="Proteomes" id="UP001162480">
    <property type="component" value="Chromosome 15"/>
</dbReference>
<dbReference type="InterPro" id="IPR033113">
    <property type="entry name" value="PLA2_histidine"/>
</dbReference>
<feature type="domain" description="Phospholipase A2-like central" evidence="15">
    <location>
        <begin position="53"/>
        <end position="161"/>
    </location>
</feature>
<dbReference type="GO" id="GO:0006644">
    <property type="term" value="P:phospholipid metabolic process"/>
    <property type="evidence" value="ECO:0007669"/>
    <property type="project" value="InterPro"/>
</dbReference>
<evidence type="ECO:0000256" key="2">
    <source>
        <dbReference type="ARBA" id="ARBA00013278"/>
    </source>
</evidence>
<feature type="binding site" evidence="11">
    <location>
        <position position="100"/>
    </location>
    <ligand>
        <name>Ca(2+)</name>
        <dbReference type="ChEBI" id="CHEBI:29108"/>
    </ligand>
</feature>
<feature type="active site" evidence="10">
    <location>
        <position position="144"/>
    </location>
</feature>
<dbReference type="InterPro" id="IPR001211">
    <property type="entry name" value="PLA2"/>
</dbReference>
<evidence type="ECO:0000259" key="15">
    <source>
        <dbReference type="SMART" id="SM00085"/>
    </source>
</evidence>
<keyword evidence="8" id="KW-0443">Lipid metabolism</keyword>
<dbReference type="PANTHER" id="PTHR11716:SF47">
    <property type="entry name" value="PHOSPHOLIPASE A2-ALPHA"/>
    <property type="match status" value="1"/>
</dbReference>
<name>A0AA36FH37_OCTVU</name>
<gene>
    <name evidence="16" type="ORF">OCTVUL_1B027611</name>
</gene>
<dbReference type="InterPro" id="IPR036444">
    <property type="entry name" value="PLipase_A2_dom_sf"/>
</dbReference>
<keyword evidence="7" id="KW-0442">Lipid degradation</keyword>
<feature type="transmembrane region" description="Helical" evidence="14">
    <location>
        <begin position="20"/>
        <end position="43"/>
    </location>
</feature>
<dbReference type="AlphaFoldDB" id="A0AA36FH37"/>
<dbReference type="GO" id="GO:0005509">
    <property type="term" value="F:calcium ion binding"/>
    <property type="evidence" value="ECO:0007669"/>
    <property type="project" value="InterPro"/>
</dbReference>
<evidence type="ECO:0000256" key="3">
    <source>
        <dbReference type="ARBA" id="ARBA00022525"/>
    </source>
</evidence>
<keyword evidence="9 12" id="KW-1015">Disulfide bond</keyword>
<reference evidence="16" key="1">
    <citation type="submission" date="2023-08" db="EMBL/GenBank/DDBJ databases">
        <authorList>
            <person name="Alioto T."/>
            <person name="Alioto T."/>
            <person name="Gomez Garrido J."/>
        </authorList>
    </citation>
    <scope>NUCLEOTIDE SEQUENCE</scope>
</reference>
<feature type="active site" evidence="10">
    <location>
        <position position="99"/>
    </location>
</feature>
<evidence type="ECO:0000256" key="9">
    <source>
        <dbReference type="ARBA" id="ARBA00023157"/>
    </source>
</evidence>
<dbReference type="GO" id="GO:0005576">
    <property type="term" value="C:extracellular region"/>
    <property type="evidence" value="ECO:0007669"/>
    <property type="project" value="UniProtKB-SubCell"/>
</dbReference>
<evidence type="ECO:0000256" key="14">
    <source>
        <dbReference type="SAM" id="Phobius"/>
    </source>
</evidence>
<evidence type="ECO:0000256" key="6">
    <source>
        <dbReference type="ARBA" id="ARBA00022837"/>
    </source>
</evidence>
<evidence type="ECO:0000256" key="7">
    <source>
        <dbReference type="ARBA" id="ARBA00022963"/>
    </source>
</evidence>
<feature type="binding site" evidence="11">
    <location>
        <position position="80"/>
    </location>
    <ligand>
        <name>Ca(2+)</name>
        <dbReference type="ChEBI" id="CHEBI:29108"/>
    </ligand>
</feature>